<evidence type="ECO:0000256" key="3">
    <source>
        <dbReference type="ARBA" id="ARBA00023180"/>
    </source>
</evidence>
<keyword evidence="3" id="KW-0325">Glycoprotein</keyword>
<name>A0ABM1TCT6_LIMPO</name>
<evidence type="ECO:0000313" key="6">
    <source>
        <dbReference type="Proteomes" id="UP000694941"/>
    </source>
</evidence>
<dbReference type="Gene3D" id="2.10.90.10">
    <property type="entry name" value="Cystine-knot cytokines"/>
    <property type="match status" value="1"/>
</dbReference>
<evidence type="ECO:0000259" key="5">
    <source>
        <dbReference type="Pfam" id="PF16077"/>
    </source>
</evidence>
<protein>
    <submittedName>
        <fullName evidence="7">Protein spaetzle 5-like</fullName>
    </submittedName>
</protein>
<dbReference type="InterPro" id="IPR029034">
    <property type="entry name" value="Cystine-knot_cytokine"/>
</dbReference>
<dbReference type="Proteomes" id="UP000694941">
    <property type="component" value="Unplaced"/>
</dbReference>
<organism evidence="6 7">
    <name type="scientific">Limulus polyphemus</name>
    <name type="common">Atlantic horseshoe crab</name>
    <dbReference type="NCBI Taxonomy" id="6850"/>
    <lineage>
        <taxon>Eukaryota</taxon>
        <taxon>Metazoa</taxon>
        <taxon>Ecdysozoa</taxon>
        <taxon>Arthropoda</taxon>
        <taxon>Chelicerata</taxon>
        <taxon>Merostomata</taxon>
        <taxon>Xiphosura</taxon>
        <taxon>Limulidae</taxon>
        <taxon>Limulus</taxon>
    </lineage>
</organism>
<gene>
    <name evidence="7" type="primary">LOC111088293</name>
</gene>
<dbReference type="Pfam" id="PF16077">
    <property type="entry name" value="Spaetzle"/>
    <property type="match status" value="1"/>
</dbReference>
<feature type="chain" id="PRO_5046646484" evidence="4">
    <location>
        <begin position="23"/>
        <end position="188"/>
    </location>
</feature>
<dbReference type="RefSeq" id="XP_022253692.1">
    <property type="nucleotide sequence ID" value="XM_022397984.1"/>
</dbReference>
<dbReference type="PANTHER" id="PTHR23199:SF13">
    <property type="entry name" value="PROTEIN SPAETZLE 3"/>
    <property type="match status" value="1"/>
</dbReference>
<dbReference type="GeneID" id="111088293"/>
<sequence>MMEKRKVLFLFILFSALELGCCNISRKPISDQPTPECLQPFSETVRDICNKTSNYPMKEIASLLKESPLKVMCNSLIKNIAPIQTLATKSTKEPACLSRTVVITPKAAKTLQGDWVYVVNVDSCQQFFWGEVCESETCSSKIGLPNGYNNVCEQKYVIAKALTFSSSRLQTSDVFIPSCCACYLISSF</sequence>
<dbReference type="InterPro" id="IPR032104">
    <property type="entry name" value="Spaetzle"/>
</dbReference>
<evidence type="ECO:0000313" key="7">
    <source>
        <dbReference type="RefSeq" id="XP_022253692.1"/>
    </source>
</evidence>
<keyword evidence="1 4" id="KW-0732">Signal</keyword>
<feature type="domain" description="Spaetzle" evidence="5">
    <location>
        <begin position="94"/>
        <end position="183"/>
    </location>
</feature>
<feature type="signal peptide" evidence="4">
    <location>
        <begin position="1"/>
        <end position="22"/>
    </location>
</feature>
<evidence type="ECO:0000256" key="2">
    <source>
        <dbReference type="ARBA" id="ARBA00023157"/>
    </source>
</evidence>
<proteinExistence type="predicted"/>
<accession>A0ABM1TCT6</accession>
<evidence type="ECO:0000256" key="4">
    <source>
        <dbReference type="SAM" id="SignalP"/>
    </source>
</evidence>
<reference evidence="7" key="1">
    <citation type="submission" date="2025-08" db="UniProtKB">
        <authorList>
            <consortium name="RefSeq"/>
        </authorList>
    </citation>
    <scope>IDENTIFICATION</scope>
    <source>
        <tissue evidence="7">Muscle</tissue>
    </source>
</reference>
<dbReference type="SUPFAM" id="SSF57501">
    <property type="entry name" value="Cystine-knot cytokines"/>
    <property type="match status" value="1"/>
</dbReference>
<evidence type="ECO:0000256" key="1">
    <source>
        <dbReference type="ARBA" id="ARBA00022729"/>
    </source>
</evidence>
<keyword evidence="6" id="KW-1185">Reference proteome</keyword>
<dbReference type="PANTHER" id="PTHR23199">
    <property type="entry name" value="NEUROTROPHIN 1-RELATED"/>
    <property type="match status" value="1"/>
</dbReference>
<keyword evidence="2" id="KW-1015">Disulfide bond</keyword>
<dbReference type="InterPro" id="IPR052444">
    <property type="entry name" value="Spz/Toll_ligand-like"/>
</dbReference>